<evidence type="ECO:0000313" key="2">
    <source>
        <dbReference type="EMBL" id="KIZ03484.1"/>
    </source>
</evidence>
<protein>
    <recommendedName>
        <fullName evidence="1">Enoyl reductase (ER) domain-containing protein</fullName>
    </recommendedName>
</protein>
<dbReference type="RefSeq" id="XP_013902503.1">
    <property type="nucleotide sequence ID" value="XM_014047049.1"/>
</dbReference>
<keyword evidence="3" id="KW-1185">Reference proteome</keyword>
<evidence type="ECO:0000259" key="1">
    <source>
        <dbReference type="SMART" id="SM00829"/>
    </source>
</evidence>
<feature type="domain" description="Enoyl reductase (ER)" evidence="1">
    <location>
        <begin position="38"/>
        <end position="312"/>
    </location>
</feature>
<dbReference type="Proteomes" id="UP000054498">
    <property type="component" value="Unassembled WGS sequence"/>
</dbReference>
<sequence length="315" mass="31845">MAALAADTASGAPAPAAAPATAPLPLTYKRLVAERCGASFREVARVVDTPIQLPGPGEVLIRISHAGINGGCETFRVRGEFAFSSNCEKEGFPLGAEGAGVVVALGEGVTSLQVGQAVTCNGAAAFSEFAVAKALMCTPVPAATPEAVALSLSAVTACCALEATAGVKAGDTVAVTAAAGGTGHFGVQLAKLAGAKVVAITGSPEKVGYISEYPHALAPGTPVSAGPDGVSLDALFWGGKATELEGGRRVIGQVWPSDPRAIRQCKRRVFDLHETGHLVAWADVSHGFKGVDQVADAIDYMLAGRHVGKVVIPIT</sequence>
<reference evidence="2 3" key="1">
    <citation type="journal article" date="2013" name="BMC Genomics">
        <title>Reconstruction of the lipid metabolism for the microalga Monoraphidium neglectum from its genome sequence reveals characteristics suitable for biofuel production.</title>
        <authorList>
            <person name="Bogen C."/>
            <person name="Al-Dilaimi A."/>
            <person name="Albersmeier A."/>
            <person name="Wichmann J."/>
            <person name="Grundmann M."/>
            <person name="Rupp O."/>
            <person name="Lauersen K.J."/>
            <person name="Blifernez-Klassen O."/>
            <person name="Kalinowski J."/>
            <person name="Goesmann A."/>
            <person name="Mussgnug J.H."/>
            <person name="Kruse O."/>
        </authorList>
    </citation>
    <scope>NUCLEOTIDE SEQUENCE [LARGE SCALE GENOMIC DNA]</scope>
    <source>
        <strain evidence="2 3">SAG 48.87</strain>
    </source>
</reference>
<dbReference type="EMBL" id="KK100842">
    <property type="protein sequence ID" value="KIZ03484.1"/>
    <property type="molecule type" value="Genomic_DNA"/>
</dbReference>
<dbReference type="PANTHER" id="PTHR43677">
    <property type="entry name" value="SHORT-CHAIN DEHYDROGENASE/REDUCTASE"/>
    <property type="match status" value="1"/>
</dbReference>
<dbReference type="GeneID" id="25737357"/>
<dbReference type="InterPro" id="IPR051397">
    <property type="entry name" value="Zn-ADH-like_protein"/>
</dbReference>
<dbReference type="Pfam" id="PF08240">
    <property type="entry name" value="ADH_N"/>
    <property type="match status" value="1"/>
</dbReference>
<gene>
    <name evidence="2" type="ORF">MNEG_4480</name>
</gene>
<dbReference type="InterPro" id="IPR036291">
    <property type="entry name" value="NAD(P)-bd_dom_sf"/>
</dbReference>
<dbReference type="OrthoDB" id="48317at2759"/>
<organism evidence="2 3">
    <name type="scientific">Monoraphidium neglectum</name>
    <dbReference type="NCBI Taxonomy" id="145388"/>
    <lineage>
        <taxon>Eukaryota</taxon>
        <taxon>Viridiplantae</taxon>
        <taxon>Chlorophyta</taxon>
        <taxon>core chlorophytes</taxon>
        <taxon>Chlorophyceae</taxon>
        <taxon>CS clade</taxon>
        <taxon>Sphaeropleales</taxon>
        <taxon>Selenastraceae</taxon>
        <taxon>Monoraphidium</taxon>
    </lineage>
</organism>
<dbReference type="SUPFAM" id="SSF51735">
    <property type="entry name" value="NAD(P)-binding Rossmann-fold domains"/>
    <property type="match status" value="1"/>
</dbReference>
<dbReference type="Gene3D" id="3.40.50.720">
    <property type="entry name" value="NAD(P)-binding Rossmann-like Domain"/>
    <property type="match status" value="2"/>
</dbReference>
<dbReference type="InterPro" id="IPR020843">
    <property type="entry name" value="ER"/>
</dbReference>
<name>A0A0D2L9I5_9CHLO</name>
<dbReference type="InterPro" id="IPR013154">
    <property type="entry name" value="ADH-like_N"/>
</dbReference>
<dbReference type="GO" id="GO:0016491">
    <property type="term" value="F:oxidoreductase activity"/>
    <property type="evidence" value="ECO:0007669"/>
    <property type="project" value="InterPro"/>
</dbReference>
<proteinExistence type="predicted"/>
<dbReference type="SMART" id="SM00829">
    <property type="entry name" value="PKS_ER"/>
    <property type="match status" value="1"/>
</dbReference>
<dbReference type="KEGG" id="mng:MNEG_4480"/>
<dbReference type="SUPFAM" id="SSF50129">
    <property type="entry name" value="GroES-like"/>
    <property type="match status" value="1"/>
</dbReference>
<dbReference type="GO" id="GO:0005739">
    <property type="term" value="C:mitochondrion"/>
    <property type="evidence" value="ECO:0007669"/>
    <property type="project" value="TreeGrafter"/>
</dbReference>
<accession>A0A0D2L9I5</accession>
<evidence type="ECO:0000313" key="3">
    <source>
        <dbReference type="Proteomes" id="UP000054498"/>
    </source>
</evidence>
<dbReference type="PANTHER" id="PTHR43677:SF3">
    <property type="entry name" value="PROSTAGLANDIN REDUCTASE 3"/>
    <property type="match status" value="1"/>
</dbReference>
<dbReference type="Gene3D" id="3.90.180.10">
    <property type="entry name" value="Medium-chain alcohol dehydrogenases, catalytic domain"/>
    <property type="match status" value="2"/>
</dbReference>
<dbReference type="InterPro" id="IPR011032">
    <property type="entry name" value="GroES-like_sf"/>
</dbReference>
<dbReference type="AlphaFoldDB" id="A0A0D2L9I5"/>
<dbReference type="STRING" id="145388.A0A0D2L9I5"/>